<dbReference type="Pfam" id="PF00364">
    <property type="entry name" value="Biotin_lipoyl"/>
    <property type="match status" value="1"/>
</dbReference>
<dbReference type="EMBL" id="JFBM01000020">
    <property type="protein sequence ID" value="KFU79036.1"/>
    <property type="molecule type" value="Genomic_DNA"/>
</dbReference>
<keyword evidence="10" id="KW-1185">Reference proteome</keyword>
<dbReference type="Pfam" id="PF02817">
    <property type="entry name" value="E3_binding"/>
    <property type="match status" value="1"/>
</dbReference>
<evidence type="ECO:0000256" key="2">
    <source>
        <dbReference type="ARBA" id="ARBA00007317"/>
    </source>
</evidence>
<dbReference type="InterPro" id="IPR001078">
    <property type="entry name" value="2-oxoacid_DH_actylTfrase"/>
</dbReference>
<dbReference type="GO" id="GO:0005737">
    <property type="term" value="C:cytoplasm"/>
    <property type="evidence" value="ECO:0007669"/>
    <property type="project" value="TreeGrafter"/>
</dbReference>
<dbReference type="InterPro" id="IPR036625">
    <property type="entry name" value="E3-bd_dom_sf"/>
</dbReference>
<sequence>MPEYKQFPLADTAEGLTEADIIAWQVKPGDKVTVNQIVVEVETAKAAVELPIPWAGVVTELLVEPGQTVEVGAPILTIDVDPDGKAAPAPAAAPVAEEPAEEEMKPLVGYGSKAVVTQRRARKGAAPAAPAAAPVAVAPQPAVTPQPKGGYVPLAKPPVRKLAKDLGVDLHALTGSADGGVITRDDVRAAANGSTAPAATVSTVSDSDSGYDPATRERRVPIKGVRKATAAAMVQSAYTAPHVTEFLTIDVTPMMEFREKLKKSREFAGVKVTPLTFAAKAVCLAAKRTPDVNAVWDEAAQEIVYKDYVHLGIAAATPRGLVVPKVRDADSMSLKELAIALTELTDVAREGKTTPAAMLGGTITITNVGVFGVDTGTPIINPGESAILCLGAIKDTPWVVDGEIKVRKVLQLSLSFDHRVVDGQQGSEFLADVGALLADPAVAITY</sequence>
<dbReference type="InterPro" id="IPR011053">
    <property type="entry name" value="Single_hybrid_motif"/>
</dbReference>
<dbReference type="Gene3D" id="3.30.559.10">
    <property type="entry name" value="Chloramphenicol acetyltransferase-like domain"/>
    <property type="match status" value="1"/>
</dbReference>
<keyword evidence="4 6" id="KW-0450">Lipoyl</keyword>
<proteinExistence type="inferred from homology"/>
<dbReference type="FunFam" id="3.30.559.10:FF:000007">
    <property type="entry name" value="Dihydrolipoamide acetyltransferase component of pyruvate dehydrogenase complex"/>
    <property type="match status" value="1"/>
</dbReference>
<evidence type="ECO:0000256" key="5">
    <source>
        <dbReference type="ARBA" id="ARBA00023315"/>
    </source>
</evidence>
<dbReference type="InterPro" id="IPR004167">
    <property type="entry name" value="PSBD"/>
</dbReference>
<organism evidence="9 10">
    <name type="scientific">Amycolatopsis lurida NRRL 2430</name>
    <dbReference type="NCBI Taxonomy" id="1460371"/>
    <lineage>
        <taxon>Bacteria</taxon>
        <taxon>Bacillati</taxon>
        <taxon>Actinomycetota</taxon>
        <taxon>Actinomycetes</taxon>
        <taxon>Pseudonocardiales</taxon>
        <taxon>Pseudonocardiaceae</taxon>
        <taxon>Amycolatopsis</taxon>
    </lineage>
</organism>
<dbReference type="Pfam" id="PF00198">
    <property type="entry name" value="2-oxoacid_dh"/>
    <property type="match status" value="1"/>
</dbReference>
<protein>
    <recommendedName>
        <fullName evidence="6">Dihydrolipoamide acetyltransferase component of pyruvate dehydrogenase complex</fullName>
        <ecNumber evidence="6">2.3.1.-</ecNumber>
    </recommendedName>
</protein>
<dbReference type="GO" id="GO:0031405">
    <property type="term" value="F:lipoic acid binding"/>
    <property type="evidence" value="ECO:0007669"/>
    <property type="project" value="TreeGrafter"/>
</dbReference>
<dbReference type="SUPFAM" id="SSF51230">
    <property type="entry name" value="Single hybrid motif"/>
    <property type="match status" value="1"/>
</dbReference>
<gene>
    <name evidence="9" type="ORF">BB31_22120</name>
</gene>
<dbReference type="PROSITE" id="PS51826">
    <property type="entry name" value="PSBD"/>
    <property type="match status" value="1"/>
</dbReference>
<dbReference type="Gene3D" id="4.10.320.10">
    <property type="entry name" value="E3-binding domain"/>
    <property type="match status" value="1"/>
</dbReference>
<feature type="domain" description="Lipoyl-binding" evidence="7">
    <location>
        <begin position="1"/>
        <end position="79"/>
    </location>
</feature>
<reference evidence="9 10" key="1">
    <citation type="journal article" date="2014" name="Genome Announc.">
        <title>Draft Genome Sequence of Amycolatopsis lurida NRRL 2430, Producer of the Glycopeptide Family Antibiotic Ristocetin.</title>
        <authorList>
            <person name="Kwun M.J."/>
            <person name="Hong H.J."/>
        </authorList>
    </citation>
    <scope>NUCLEOTIDE SEQUENCE [LARGE SCALE GENOMIC DNA]</scope>
    <source>
        <strain evidence="9 10">NRRL 2430</strain>
    </source>
</reference>
<evidence type="ECO:0000256" key="6">
    <source>
        <dbReference type="RuleBase" id="RU003423"/>
    </source>
</evidence>
<comment type="similarity">
    <text evidence="2 6">Belongs to the 2-oxoacid dehydrogenase family.</text>
</comment>
<name>A0A2P2FQR1_AMYLU</name>
<evidence type="ECO:0000313" key="10">
    <source>
        <dbReference type="Proteomes" id="UP000256220"/>
    </source>
</evidence>
<feature type="domain" description="Peripheral subunit-binding (PSBD)" evidence="8">
    <location>
        <begin position="154"/>
        <end position="191"/>
    </location>
</feature>
<keyword evidence="3 6" id="KW-0808">Transferase</keyword>
<dbReference type="SUPFAM" id="SSF52777">
    <property type="entry name" value="CoA-dependent acyltransferases"/>
    <property type="match status" value="1"/>
</dbReference>
<comment type="caution">
    <text evidence="9">The sequence shown here is derived from an EMBL/GenBank/DDBJ whole genome shotgun (WGS) entry which is preliminary data.</text>
</comment>
<dbReference type="InterPro" id="IPR023213">
    <property type="entry name" value="CAT-like_dom_sf"/>
</dbReference>
<evidence type="ECO:0000259" key="8">
    <source>
        <dbReference type="PROSITE" id="PS51826"/>
    </source>
</evidence>
<dbReference type="InterPro" id="IPR003016">
    <property type="entry name" value="2-oxoA_DH_lipoyl-BS"/>
</dbReference>
<evidence type="ECO:0000313" key="9">
    <source>
        <dbReference type="EMBL" id="KFU79036.1"/>
    </source>
</evidence>
<evidence type="ECO:0000259" key="7">
    <source>
        <dbReference type="PROSITE" id="PS50968"/>
    </source>
</evidence>
<dbReference type="GO" id="GO:0016407">
    <property type="term" value="F:acetyltransferase activity"/>
    <property type="evidence" value="ECO:0007669"/>
    <property type="project" value="TreeGrafter"/>
</dbReference>
<evidence type="ECO:0000256" key="1">
    <source>
        <dbReference type="ARBA" id="ARBA00001938"/>
    </source>
</evidence>
<comment type="cofactor">
    <cofactor evidence="1 6">
        <name>(R)-lipoate</name>
        <dbReference type="ChEBI" id="CHEBI:83088"/>
    </cofactor>
</comment>
<keyword evidence="5 6" id="KW-0012">Acyltransferase</keyword>
<dbReference type="PANTHER" id="PTHR43178">
    <property type="entry name" value="DIHYDROLIPOAMIDE ACETYLTRANSFERASE COMPONENT OF PYRUVATE DEHYDROGENASE COMPLEX"/>
    <property type="match status" value="1"/>
</dbReference>
<dbReference type="CDD" id="cd06849">
    <property type="entry name" value="lipoyl_domain"/>
    <property type="match status" value="1"/>
</dbReference>
<dbReference type="EC" id="2.3.1.-" evidence="6"/>
<dbReference type="PROSITE" id="PS00189">
    <property type="entry name" value="LIPOYL"/>
    <property type="match status" value="1"/>
</dbReference>
<dbReference type="PANTHER" id="PTHR43178:SF5">
    <property type="entry name" value="LIPOAMIDE ACYLTRANSFERASE COMPONENT OF BRANCHED-CHAIN ALPHA-KETO ACID DEHYDROGENASE COMPLEX, MITOCHONDRIAL"/>
    <property type="match status" value="1"/>
</dbReference>
<evidence type="ECO:0000256" key="3">
    <source>
        <dbReference type="ARBA" id="ARBA00022679"/>
    </source>
</evidence>
<dbReference type="InterPro" id="IPR050743">
    <property type="entry name" value="2-oxoacid_DH_E2_comp"/>
</dbReference>
<dbReference type="SUPFAM" id="SSF47005">
    <property type="entry name" value="Peripheral subunit-binding domain of 2-oxo acid dehydrogenase complex"/>
    <property type="match status" value="1"/>
</dbReference>
<accession>A0A2P2FQR1</accession>
<dbReference type="Proteomes" id="UP000256220">
    <property type="component" value="Unassembled WGS sequence"/>
</dbReference>
<dbReference type="RefSeq" id="WP_034314164.1">
    <property type="nucleotide sequence ID" value="NZ_JFBM01000020.1"/>
</dbReference>
<dbReference type="PROSITE" id="PS50968">
    <property type="entry name" value="BIOTINYL_LIPOYL"/>
    <property type="match status" value="1"/>
</dbReference>
<dbReference type="InterPro" id="IPR000089">
    <property type="entry name" value="Biotin_lipoyl"/>
</dbReference>
<evidence type="ECO:0000256" key="4">
    <source>
        <dbReference type="ARBA" id="ARBA00022823"/>
    </source>
</evidence>
<dbReference type="Gene3D" id="2.40.50.100">
    <property type="match status" value="1"/>
</dbReference>
<dbReference type="AlphaFoldDB" id="A0A2P2FQR1"/>